<dbReference type="Proteomes" id="UP000019116">
    <property type="component" value="Chromosome 1A"/>
</dbReference>
<dbReference type="Gramene" id="TraesCS1A03G0726300.1">
    <property type="protein sequence ID" value="TraesCS1A03G0726300.1.CDS1"/>
    <property type="gene ID" value="TraesCS1A03G0726300"/>
</dbReference>
<dbReference type="Gramene" id="TraesNOR1A03G00130340.1">
    <property type="protein sequence ID" value="TraesNOR1A03G00130340.1.CDS1"/>
    <property type="gene ID" value="TraesNOR1A03G00130340"/>
</dbReference>
<dbReference type="OMA" id="MATRVGC"/>
<dbReference type="Gramene" id="TraesROB_scaffold_059572_01G000200.1">
    <property type="protein sequence ID" value="TraesROB_scaffold_059572_01G000200.1"/>
    <property type="gene ID" value="TraesROB_scaffold_059572_01G000200"/>
</dbReference>
<dbReference type="Gramene" id="TraesSTA1A03G00130070.1">
    <property type="protein sequence ID" value="TraesSTA1A03G00130070.1.CDS1"/>
    <property type="gene ID" value="TraesSTA1A03G00130070"/>
</dbReference>
<dbReference type="EnsemblPlants" id="TraesCS1A02G289100.1">
    <property type="protein sequence ID" value="TraesCS1A02G289100.1.cds1"/>
    <property type="gene ID" value="TraesCS1A02G289100"/>
</dbReference>
<reference evidence="2" key="2">
    <citation type="submission" date="2018-10" db="UniProtKB">
        <authorList>
            <consortium name="EnsemblPlants"/>
        </authorList>
    </citation>
    <scope>IDENTIFICATION</scope>
</reference>
<evidence type="ECO:0000313" key="2">
    <source>
        <dbReference type="EnsemblPlants" id="TraesCS1A02G289100.1.cds1"/>
    </source>
</evidence>
<dbReference type="Gramene" id="TraesRN1A0100772100.1">
    <property type="protein sequence ID" value="TraesRN1A0100772100.1"/>
    <property type="gene ID" value="TraesRN1A0100772100"/>
</dbReference>
<dbReference type="Gramene" id="TraesCS1A02G289100.1">
    <property type="protein sequence ID" value="TraesCS1A02G289100.1.cds1"/>
    <property type="gene ID" value="TraesCS1A02G289100"/>
</dbReference>
<dbReference type="Gramene" id="TraesCAD_scaffold_013045_01G000100.1">
    <property type="protein sequence ID" value="TraesCAD_scaffold_013045_01G000100.1"/>
    <property type="gene ID" value="TraesCAD_scaffold_013045_01G000100"/>
</dbReference>
<accession>A0A3B5Y3S5</accession>
<dbReference type="Gramene" id="TraesJAG1A03G00129290.1">
    <property type="protein sequence ID" value="TraesJAG1A03G00129290.1.CDS1"/>
    <property type="gene ID" value="TraesJAG1A03G00129290"/>
</dbReference>
<sequence>MATKGYQAQAPAMPAAGERAGSGGGNKAPTGSTPRRGQIKEKIIKDVITAVTNLAAGLVRADKNDASTGGLPAAGDADAK</sequence>
<dbReference type="Gramene" id="TraesSYM1A03G00132930.1">
    <property type="protein sequence ID" value="TraesSYM1A03G00132930.1.CDS1"/>
    <property type="gene ID" value="TraesSYM1A03G00132930"/>
</dbReference>
<evidence type="ECO:0000313" key="3">
    <source>
        <dbReference type="Proteomes" id="UP000019116"/>
    </source>
</evidence>
<dbReference type="Gramene" id="TraesJUL1A03G00129280.1">
    <property type="protein sequence ID" value="TraesJUL1A03G00129280.1.CDS1"/>
    <property type="gene ID" value="TraesJUL1A03G00129280"/>
</dbReference>
<dbReference type="Gramene" id="TraesMAC1A03G00130900.1">
    <property type="protein sequence ID" value="TraesMAC1A03G00130900.1.CDS1"/>
    <property type="gene ID" value="TraesMAC1A03G00130900"/>
</dbReference>
<name>A0A3B5Y3S5_WHEAT</name>
<dbReference type="Gramene" id="TraesLAC1A03G00132090.1">
    <property type="protein sequence ID" value="TraesLAC1A03G00132090.1.CDS1"/>
    <property type="gene ID" value="TraesLAC1A03G00132090"/>
</dbReference>
<reference evidence="2" key="1">
    <citation type="submission" date="2018-08" db="EMBL/GenBank/DDBJ databases">
        <authorList>
            <person name="Rossello M."/>
        </authorList>
    </citation>
    <scope>NUCLEOTIDE SEQUENCE [LARGE SCALE GENOMIC DNA]</scope>
    <source>
        <strain evidence="2">cv. Chinese Spring</strain>
    </source>
</reference>
<dbReference type="Gramene" id="TraesLDM1A03G00129580.1">
    <property type="protein sequence ID" value="TraesLDM1A03G00129580.1.CDS1"/>
    <property type="gene ID" value="TraesLDM1A03G00129580"/>
</dbReference>
<dbReference type="Gramene" id="TraesPARA_EIv1.0_0034160.1">
    <property type="protein sequence ID" value="TraesPARA_EIv1.0_0034160.1.CDS1"/>
    <property type="gene ID" value="TraesPARA_EIv1.0_0034160"/>
</dbReference>
<feature type="region of interest" description="Disordered" evidence="1">
    <location>
        <begin position="1"/>
        <end position="39"/>
    </location>
</feature>
<dbReference type="Gramene" id="TraesARI1A03G00131410.1">
    <property type="protein sequence ID" value="TraesARI1A03G00131410.1.CDS1"/>
    <property type="gene ID" value="TraesARI1A03G00131410"/>
</dbReference>
<dbReference type="Gramene" id="TraesCLE_scaffold_015005_01G000100.1">
    <property type="protein sequence ID" value="TraesCLE_scaffold_015005_01G000100.1"/>
    <property type="gene ID" value="TraesCLE_scaffold_015005_01G000100"/>
</dbReference>
<organism evidence="2">
    <name type="scientific">Triticum aestivum</name>
    <name type="common">Wheat</name>
    <dbReference type="NCBI Taxonomy" id="4565"/>
    <lineage>
        <taxon>Eukaryota</taxon>
        <taxon>Viridiplantae</taxon>
        <taxon>Streptophyta</taxon>
        <taxon>Embryophyta</taxon>
        <taxon>Tracheophyta</taxon>
        <taxon>Spermatophyta</taxon>
        <taxon>Magnoliopsida</taxon>
        <taxon>Liliopsida</taxon>
        <taxon>Poales</taxon>
        <taxon>Poaceae</taxon>
        <taxon>BOP clade</taxon>
        <taxon>Pooideae</taxon>
        <taxon>Triticodae</taxon>
        <taxon>Triticeae</taxon>
        <taxon>Triticinae</taxon>
        <taxon>Triticum</taxon>
    </lineage>
</organism>
<dbReference type="Gramene" id="TraesWEE_scaffold_128534_01G000100.1">
    <property type="protein sequence ID" value="TraesWEE_scaffold_128534_01G000100.1"/>
    <property type="gene ID" value="TraesWEE_scaffold_128534_01G000100"/>
</dbReference>
<dbReference type="OrthoDB" id="692434at2759"/>
<protein>
    <submittedName>
        <fullName evidence="2">Uncharacterized protein</fullName>
    </submittedName>
</protein>
<evidence type="ECO:0000256" key="1">
    <source>
        <dbReference type="SAM" id="MobiDB-lite"/>
    </source>
</evidence>
<dbReference type="AlphaFoldDB" id="A0A3B5Y3S5"/>
<keyword evidence="3" id="KW-1185">Reference proteome</keyword>
<proteinExistence type="predicted"/>
<feature type="region of interest" description="Disordered" evidence="1">
    <location>
        <begin position="59"/>
        <end position="80"/>
    </location>
</feature>